<dbReference type="HOGENOM" id="CLU_2510566_0_0_5"/>
<dbReference type="Proteomes" id="UP000008548">
    <property type="component" value="Chromosome"/>
</dbReference>
<evidence type="ECO:0000313" key="2">
    <source>
        <dbReference type="Proteomes" id="UP000008548"/>
    </source>
</evidence>
<dbReference type="AlphaFoldDB" id="Q4UMP1"/>
<organism evidence="1 2">
    <name type="scientific">Rickettsia felis (strain ATCC VR-1525 / URRWXCal2)</name>
    <name type="common">Rickettsia azadi</name>
    <dbReference type="NCBI Taxonomy" id="315456"/>
    <lineage>
        <taxon>Bacteria</taxon>
        <taxon>Pseudomonadati</taxon>
        <taxon>Pseudomonadota</taxon>
        <taxon>Alphaproteobacteria</taxon>
        <taxon>Rickettsiales</taxon>
        <taxon>Rickettsiaceae</taxon>
        <taxon>Rickettsieae</taxon>
        <taxon>Rickettsia</taxon>
        <taxon>spotted fever group</taxon>
    </lineage>
</organism>
<evidence type="ECO:0000313" key="1">
    <source>
        <dbReference type="EMBL" id="AAY61167.1"/>
    </source>
</evidence>
<accession>Q4UMP1</accession>
<proteinExistence type="predicted"/>
<dbReference type="EMBL" id="CP000053">
    <property type="protein sequence ID" value="AAY61167.1"/>
    <property type="molecule type" value="Genomic_DNA"/>
</dbReference>
<protein>
    <submittedName>
        <fullName evidence="1">Uncharacterized protein</fullName>
    </submittedName>
</protein>
<gene>
    <name evidence="1" type="ordered locus">RF_0316</name>
</gene>
<sequence length="85" mass="9601">MLLIAKNMNLACLKHIEFTNPFDHESLRKLVKLVIAKEIKPVTVIINGLSIYESINKILLTVLGTLELSELIKISTYSVTKNSIY</sequence>
<keyword evidence="2" id="KW-1185">Reference proteome</keyword>
<dbReference type="KEGG" id="rfe:RF_0316"/>
<reference evidence="1 2" key="1">
    <citation type="journal article" date="2005" name="PLoS Biol.">
        <title>The genome sequence of Rickettsia felis identifies the first putative conjugative plasmid in an obligate intracellular parasite.</title>
        <authorList>
            <person name="Ogata H."/>
            <person name="Renesto P."/>
            <person name="Audic S."/>
            <person name="Robert C."/>
            <person name="Blanc G."/>
            <person name="Fournier P.E."/>
            <person name="Parinello H."/>
            <person name="Claverie J.M."/>
            <person name="Raoult D."/>
        </authorList>
    </citation>
    <scope>NUCLEOTIDE SEQUENCE [LARGE SCALE GENOMIC DNA]</scope>
    <source>
        <strain evidence="2">ATCC VR-1525 / URRWXCal2</strain>
    </source>
</reference>
<name>Q4UMP1_RICFE</name>